<protein>
    <submittedName>
        <fullName evidence="1">Uncharacterized protein</fullName>
    </submittedName>
</protein>
<reference evidence="1 2" key="1">
    <citation type="submission" date="2016-02" db="EMBL/GenBank/DDBJ databases">
        <title>Band-tailed pigeon sequencing and assembly.</title>
        <authorList>
            <person name="Soares A.E."/>
            <person name="Novak B.J."/>
            <person name="Rice E.S."/>
            <person name="O'Connell B."/>
            <person name="Chang D."/>
            <person name="Weber S."/>
            <person name="Shapiro B."/>
        </authorList>
    </citation>
    <scope>NUCLEOTIDE SEQUENCE [LARGE SCALE GENOMIC DNA]</scope>
    <source>
        <strain evidence="1">BTP2013</strain>
        <tissue evidence="1">Blood</tissue>
    </source>
</reference>
<dbReference type="AlphaFoldDB" id="A0A1V4JRR4"/>
<evidence type="ECO:0000313" key="1">
    <source>
        <dbReference type="EMBL" id="OPJ74860.1"/>
    </source>
</evidence>
<gene>
    <name evidence="1" type="ORF">AV530_018370</name>
</gene>
<dbReference type="Proteomes" id="UP000190648">
    <property type="component" value="Unassembled WGS sequence"/>
</dbReference>
<name>A0A1V4JRR4_PATFA</name>
<comment type="caution">
    <text evidence="1">The sequence shown here is derived from an EMBL/GenBank/DDBJ whole genome shotgun (WGS) entry which is preliminary data.</text>
</comment>
<organism evidence="1 2">
    <name type="scientific">Patagioenas fasciata monilis</name>
    <dbReference type="NCBI Taxonomy" id="372326"/>
    <lineage>
        <taxon>Eukaryota</taxon>
        <taxon>Metazoa</taxon>
        <taxon>Chordata</taxon>
        <taxon>Craniata</taxon>
        <taxon>Vertebrata</taxon>
        <taxon>Euteleostomi</taxon>
        <taxon>Archelosauria</taxon>
        <taxon>Archosauria</taxon>
        <taxon>Dinosauria</taxon>
        <taxon>Saurischia</taxon>
        <taxon>Theropoda</taxon>
        <taxon>Coelurosauria</taxon>
        <taxon>Aves</taxon>
        <taxon>Neognathae</taxon>
        <taxon>Neoaves</taxon>
        <taxon>Columbimorphae</taxon>
        <taxon>Columbiformes</taxon>
        <taxon>Columbidae</taxon>
        <taxon>Patagioenas</taxon>
    </lineage>
</organism>
<dbReference type="EMBL" id="LSYS01006629">
    <property type="protein sequence ID" value="OPJ74860.1"/>
    <property type="molecule type" value="Genomic_DNA"/>
</dbReference>
<evidence type="ECO:0000313" key="2">
    <source>
        <dbReference type="Proteomes" id="UP000190648"/>
    </source>
</evidence>
<sequence length="74" mass="7912">MEGRSGAGCGLCIVRARSAAEVLGETIAGRLGCKSLDSGMGWNNLNTSYFKHKLQTFLGAFKASHYLLCLLITC</sequence>
<proteinExistence type="predicted"/>
<accession>A0A1V4JRR4</accession>
<keyword evidence="2" id="KW-1185">Reference proteome</keyword>